<gene>
    <name evidence="3" type="ORF">JAZ07_01220</name>
</gene>
<reference evidence="3" key="1">
    <citation type="journal article" date="2021" name="Proc. Natl. Acad. Sci. U.S.A.">
        <title>Global biogeography of chemosynthetic symbionts reveals both localized and globally distributed symbiont groups. .</title>
        <authorList>
            <person name="Osvatic J.T."/>
            <person name="Wilkins L.G.E."/>
            <person name="Leibrecht L."/>
            <person name="Leray M."/>
            <person name="Zauner S."/>
            <person name="Polzin J."/>
            <person name="Camacho Y."/>
            <person name="Gros O."/>
            <person name="van Gils J.A."/>
            <person name="Eisen J.A."/>
            <person name="Petersen J.M."/>
            <person name="Yuen B."/>
        </authorList>
    </citation>
    <scope>NUCLEOTIDE SEQUENCE</scope>
    <source>
        <strain evidence="3">MAGclacostrist064TRANS</strain>
    </source>
</reference>
<dbReference type="InterPro" id="IPR049430">
    <property type="entry name" value="UvsW_N_sf"/>
</dbReference>
<dbReference type="Proteomes" id="UP000886667">
    <property type="component" value="Unassembled WGS sequence"/>
</dbReference>
<organism evidence="3 4">
    <name type="scientific">Candidatus Thiodiazotropha taylori</name>
    <dbReference type="NCBI Taxonomy" id="2792791"/>
    <lineage>
        <taxon>Bacteria</taxon>
        <taxon>Pseudomonadati</taxon>
        <taxon>Pseudomonadota</taxon>
        <taxon>Gammaproteobacteria</taxon>
        <taxon>Chromatiales</taxon>
        <taxon>Sedimenticolaceae</taxon>
        <taxon>Candidatus Thiodiazotropha</taxon>
    </lineage>
</organism>
<dbReference type="GO" id="GO:0005829">
    <property type="term" value="C:cytosol"/>
    <property type="evidence" value="ECO:0007669"/>
    <property type="project" value="TreeGrafter"/>
</dbReference>
<name>A0A9E4N2M5_9GAMM</name>
<dbReference type="InterPro" id="IPR049409">
    <property type="entry name" value="UvsW_N"/>
</dbReference>
<dbReference type="PROSITE" id="PS51194">
    <property type="entry name" value="HELICASE_CTER"/>
    <property type="match status" value="1"/>
</dbReference>
<protein>
    <submittedName>
        <fullName evidence="3">DEAD/DEAH box helicase family protein</fullName>
    </submittedName>
</protein>
<keyword evidence="3" id="KW-0067">ATP-binding</keyword>
<keyword evidence="3" id="KW-0547">Nucleotide-binding</keyword>
<dbReference type="GO" id="GO:0004386">
    <property type="term" value="F:helicase activity"/>
    <property type="evidence" value="ECO:0007669"/>
    <property type="project" value="UniProtKB-KW"/>
</dbReference>
<dbReference type="EMBL" id="JAEPCM010000016">
    <property type="protein sequence ID" value="MCG7944947.1"/>
    <property type="molecule type" value="Genomic_DNA"/>
</dbReference>
<sequence>MIVFRKKDDVYLEVVEGDKGDLKTLSQYFTFKVPGYQFMPAYRNKFWDGHIRLYNTVDQTIYAGLWKDIIKFSKEKDIPVEFEGKPGDFPGVNKPLDDAVLDDFVKKLEPKAKGKSIEMRDYQVEAFKAAVNQQRVLLLSPTASGKSLIIYSLIRWWRQVHDRKILIIVPTVGLVSQMISDFKDYSDGKFKDVQGIQAGASKVIKSRVVVSTWQSCYKQPENWFAQFGSVIVDEVHTAQAKSLQGIMKKLLVCPDRVGLTGTLQDTKTHELVLKGLFGPINKVITTKELMDRNAVSDMKVSIHGLQYNKTDRAALPNDYQGEVTFLVNHKKRNEYICRLAEKLEGNTLVIFQRIEHGKLLFDNIETKKKKFYVAGETDKDEREYVRKISEKKDVIIVASLGVFSTGVSINNLHNLIFAHPSKSKIKVLQSIGRVLRKSDNKDIAVVYDLVDDLKHYSRANFALRHAAERSKYYKNEKFEVKFKKVNLDDEDPTKTR</sequence>
<dbReference type="GO" id="GO:0005524">
    <property type="term" value="F:ATP binding"/>
    <property type="evidence" value="ECO:0007669"/>
    <property type="project" value="InterPro"/>
</dbReference>
<dbReference type="InterPro" id="IPR050742">
    <property type="entry name" value="Helicase_Restrict-Modif_Enz"/>
</dbReference>
<feature type="domain" description="Helicase C-terminal" evidence="2">
    <location>
        <begin position="335"/>
        <end position="493"/>
    </location>
</feature>
<keyword evidence="3" id="KW-0378">Hydrolase</keyword>
<dbReference type="PANTHER" id="PTHR47396">
    <property type="entry name" value="TYPE I RESTRICTION ENZYME ECOKI R PROTEIN"/>
    <property type="match status" value="1"/>
</dbReference>
<keyword evidence="3" id="KW-0347">Helicase</keyword>
<evidence type="ECO:0000313" key="4">
    <source>
        <dbReference type="Proteomes" id="UP000886667"/>
    </source>
</evidence>
<dbReference type="GO" id="GO:0003677">
    <property type="term" value="F:DNA binding"/>
    <property type="evidence" value="ECO:0007669"/>
    <property type="project" value="InterPro"/>
</dbReference>
<dbReference type="SMART" id="SM00487">
    <property type="entry name" value="DEXDc"/>
    <property type="match status" value="1"/>
</dbReference>
<dbReference type="Pfam" id="PF04851">
    <property type="entry name" value="ResIII"/>
    <property type="match status" value="1"/>
</dbReference>
<dbReference type="Pfam" id="PF00271">
    <property type="entry name" value="Helicase_C"/>
    <property type="match status" value="1"/>
</dbReference>
<accession>A0A9E4N2M5</accession>
<dbReference type="AlphaFoldDB" id="A0A9E4N2M5"/>
<dbReference type="Gene3D" id="3.30.780.20">
    <property type="match status" value="1"/>
</dbReference>
<dbReference type="Gene3D" id="3.40.50.300">
    <property type="entry name" value="P-loop containing nucleotide triphosphate hydrolases"/>
    <property type="match status" value="2"/>
</dbReference>
<dbReference type="PROSITE" id="PS51192">
    <property type="entry name" value="HELICASE_ATP_BIND_1"/>
    <property type="match status" value="1"/>
</dbReference>
<evidence type="ECO:0000313" key="3">
    <source>
        <dbReference type="EMBL" id="MCG7944947.1"/>
    </source>
</evidence>
<dbReference type="InterPro" id="IPR001650">
    <property type="entry name" value="Helicase_C-like"/>
</dbReference>
<dbReference type="InterPro" id="IPR027417">
    <property type="entry name" value="P-loop_NTPase"/>
</dbReference>
<dbReference type="SUPFAM" id="SSF52540">
    <property type="entry name" value="P-loop containing nucleoside triphosphate hydrolases"/>
    <property type="match status" value="2"/>
</dbReference>
<evidence type="ECO:0000259" key="2">
    <source>
        <dbReference type="PROSITE" id="PS51194"/>
    </source>
</evidence>
<dbReference type="Pfam" id="PF21241">
    <property type="entry name" value="UvsW_N"/>
    <property type="match status" value="1"/>
</dbReference>
<dbReference type="GO" id="GO:0016787">
    <property type="term" value="F:hydrolase activity"/>
    <property type="evidence" value="ECO:0007669"/>
    <property type="project" value="InterPro"/>
</dbReference>
<feature type="domain" description="Helicase ATP-binding" evidence="1">
    <location>
        <begin position="127"/>
        <end position="281"/>
    </location>
</feature>
<evidence type="ECO:0000259" key="1">
    <source>
        <dbReference type="PROSITE" id="PS51192"/>
    </source>
</evidence>
<dbReference type="PANTHER" id="PTHR47396:SF1">
    <property type="entry name" value="ATP-DEPENDENT HELICASE IRC3-RELATED"/>
    <property type="match status" value="1"/>
</dbReference>
<comment type="caution">
    <text evidence="3">The sequence shown here is derived from an EMBL/GenBank/DDBJ whole genome shotgun (WGS) entry which is preliminary data.</text>
</comment>
<dbReference type="InterPro" id="IPR006935">
    <property type="entry name" value="Helicase/UvrB_N"/>
</dbReference>
<dbReference type="InterPro" id="IPR014001">
    <property type="entry name" value="Helicase_ATP-bd"/>
</dbReference>
<proteinExistence type="predicted"/>